<comment type="caution">
    <text evidence="2">The sequence shown here is derived from an EMBL/GenBank/DDBJ whole genome shotgun (WGS) entry which is preliminary data.</text>
</comment>
<protein>
    <submittedName>
        <fullName evidence="2">Molybdenum cofactor biosynthesis protein MoeB</fullName>
    </submittedName>
</protein>
<dbReference type="PANTHER" id="PTHR10953">
    <property type="entry name" value="UBIQUITIN-ACTIVATING ENZYME E1"/>
    <property type="match status" value="1"/>
</dbReference>
<reference evidence="3" key="1">
    <citation type="journal article" date="2019" name="Int. J. Syst. Evol. Microbiol.">
        <title>The Global Catalogue of Microorganisms (GCM) 10K type strain sequencing project: providing services to taxonomists for standard genome sequencing and annotation.</title>
        <authorList>
            <consortium name="The Broad Institute Genomics Platform"/>
            <consortium name="The Broad Institute Genome Sequencing Center for Infectious Disease"/>
            <person name="Wu L."/>
            <person name="Ma J."/>
        </authorList>
    </citation>
    <scope>NUCLEOTIDE SEQUENCE [LARGE SCALE GENOMIC DNA]</scope>
    <source>
        <strain evidence="3">CGMCC 1.12606</strain>
    </source>
</reference>
<accession>A0ABQ1QQU2</accession>
<dbReference type="InterPro" id="IPR001763">
    <property type="entry name" value="Rhodanese-like_dom"/>
</dbReference>
<dbReference type="InterPro" id="IPR045886">
    <property type="entry name" value="ThiF/MoeB/HesA"/>
</dbReference>
<dbReference type="SMART" id="SM00450">
    <property type="entry name" value="RHOD"/>
    <property type="match status" value="1"/>
</dbReference>
<dbReference type="EMBL" id="BMFH01000001">
    <property type="protein sequence ID" value="GGD38956.1"/>
    <property type="molecule type" value="Genomic_DNA"/>
</dbReference>
<dbReference type="CDD" id="cd00757">
    <property type="entry name" value="ThiF_MoeB_HesA_family"/>
    <property type="match status" value="1"/>
</dbReference>
<keyword evidence="3" id="KW-1185">Reference proteome</keyword>
<dbReference type="PROSITE" id="PS50206">
    <property type="entry name" value="RHODANESE_3"/>
    <property type="match status" value="1"/>
</dbReference>
<name>A0ABQ1QQU2_9FLAO</name>
<dbReference type="InterPro" id="IPR000594">
    <property type="entry name" value="ThiF_NAD_FAD-bd"/>
</dbReference>
<dbReference type="Pfam" id="PF00899">
    <property type="entry name" value="ThiF"/>
    <property type="match status" value="1"/>
</dbReference>
<organism evidence="2 3">
    <name type="scientific">Muriicola marianensis</name>
    <dbReference type="NCBI Taxonomy" id="1324801"/>
    <lineage>
        <taxon>Bacteria</taxon>
        <taxon>Pseudomonadati</taxon>
        <taxon>Bacteroidota</taxon>
        <taxon>Flavobacteriia</taxon>
        <taxon>Flavobacteriales</taxon>
        <taxon>Flavobacteriaceae</taxon>
        <taxon>Muriicola</taxon>
    </lineage>
</organism>
<evidence type="ECO:0000313" key="3">
    <source>
        <dbReference type="Proteomes" id="UP000625780"/>
    </source>
</evidence>
<sequence>MLLRARVLVVGVGGLGIPVLQYLKAMGVGLLGLVEQDVIELSNLQRQVIYGESDIGKSKLDTAAEKLKGMNSETVIQTHDTFLTRSNALEILSGYDLIVDASDNFATRYLINDACVILDKPFVSGAIHGFEGQVSVFNYQEGPTYRCLFPSPPEQGFIQDCNVNGVLGVIPGIIGTLQAMEVVKVITRMPGILKGKLLLYDGIDQSIRHISFPVIEANKTRKALEPRYDPEDCSRVPVISVEKLHRELRENREKTYLVDVRSHAEYDLNGLVEAVHIPLEALESSTEEIPSDKTVYFICRSGTRSLVAAKYLIESRSSGSVFSVEGGIEAWEKQFGILG</sequence>
<dbReference type="Gene3D" id="3.40.250.10">
    <property type="entry name" value="Rhodanese-like domain"/>
    <property type="match status" value="1"/>
</dbReference>
<dbReference type="Gene3D" id="3.40.50.720">
    <property type="entry name" value="NAD(P)-binding Rossmann-like Domain"/>
    <property type="match status" value="1"/>
</dbReference>
<dbReference type="CDD" id="cd00158">
    <property type="entry name" value="RHOD"/>
    <property type="match status" value="1"/>
</dbReference>
<evidence type="ECO:0000259" key="1">
    <source>
        <dbReference type="PROSITE" id="PS50206"/>
    </source>
</evidence>
<dbReference type="Proteomes" id="UP000625780">
    <property type="component" value="Unassembled WGS sequence"/>
</dbReference>
<dbReference type="InterPro" id="IPR035985">
    <property type="entry name" value="Ubiquitin-activating_enz"/>
</dbReference>
<proteinExistence type="predicted"/>
<evidence type="ECO:0000313" key="2">
    <source>
        <dbReference type="EMBL" id="GGD38956.1"/>
    </source>
</evidence>
<dbReference type="PANTHER" id="PTHR10953:SF102">
    <property type="entry name" value="ADENYLYLTRANSFERASE AND SULFURTRANSFERASE MOCS3"/>
    <property type="match status" value="1"/>
</dbReference>
<dbReference type="InterPro" id="IPR036873">
    <property type="entry name" value="Rhodanese-like_dom_sf"/>
</dbReference>
<dbReference type="Pfam" id="PF00581">
    <property type="entry name" value="Rhodanese"/>
    <property type="match status" value="1"/>
</dbReference>
<feature type="domain" description="Rhodanese" evidence="1">
    <location>
        <begin position="251"/>
        <end position="333"/>
    </location>
</feature>
<dbReference type="SUPFAM" id="SSF69572">
    <property type="entry name" value="Activating enzymes of the ubiquitin-like proteins"/>
    <property type="match status" value="1"/>
</dbReference>
<gene>
    <name evidence="2" type="primary">moeB</name>
    <name evidence="2" type="ORF">GCM10011361_02620</name>
</gene>